<dbReference type="InterPro" id="IPR001584">
    <property type="entry name" value="Integrase_cat-core"/>
</dbReference>
<keyword evidence="9" id="KW-1185">Reference proteome</keyword>
<evidence type="ECO:0000256" key="2">
    <source>
        <dbReference type="ARBA" id="ARBA00006363"/>
    </source>
</evidence>
<dbReference type="SUPFAM" id="SSF53098">
    <property type="entry name" value="Ribonuclease H-like"/>
    <property type="match status" value="1"/>
</dbReference>
<evidence type="ECO:0000256" key="4">
    <source>
        <dbReference type="ARBA" id="ARBA00023125"/>
    </source>
</evidence>
<evidence type="ECO:0000256" key="6">
    <source>
        <dbReference type="SAM" id="MobiDB-lite"/>
    </source>
</evidence>
<dbReference type="InterPro" id="IPR053392">
    <property type="entry name" value="Transposase_IS30-like"/>
</dbReference>
<organism evidence="8 9">
    <name type="scientific">Streptomyces roseus</name>
    <dbReference type="NCBI Taxonomy" id="66430"/>
    <lineage>
        <taxon>Bacteria</taxon>
        <taxon>Bacillati</taxon>
        <taxon>Actinomycetota</taxon>
        <taxon>Actinomycetes</taxon>
        <taxon>Kitasatosporales</taxon>
        <taxon>Streptomycetaceae</taxon>
        <taxon>Streptomyces</taxon>
    </lineage>
</organism>
<dbReference type="Gene3D" id="3.30.420.10">
    <property type="entry name" value="Ribonuclease H-like superfamily/Ribonuclease H"/>
    <property type="match status" value="1"/>
</dbReference>
<dbReference type="GO" id="GO:0004803">
    <property type="term" value="F:transposase activity"/>
    <property type="evidence" value="ECO:0007669"/>
    <property type="project" value="InterPro"/>
</dbReference>
<dbReference type="PROSITE" id="PS50994">
    <property type="entry name" value="INTEGRASE"/>
    <property type="match status" value="1"/>
</dbReference>
<dbReference type="PANTHER" id="PTHR10948">
    <property type="entry name" value="TRANSPOSASE"/>
    <property type="match status" value="1"/>
</dbReference>
<dbReference type="STRING" id="66430.ACS04_14155"/>
<evidence type="ECO:0000313" key="8">
    <source>
        <dbReference type="EMBL" id="KMO97122.1"/>
    </source>
</evidence>
<dbReference type="Proteomes" id="UP000035932">
    <property type="component" value="Unassembled WGS sequence"/>
</dbReference>
<dbReference type="GO" id="GO:0015074">
    <property type="term" value="P:DNA integration"/>
    <property type="evidence" value="ECO:0007669"/>
    <property type="project" value="InterPro"/>
</dbReference>
<dbReference type="InterPro" id="IPR025246">
    <property type="entry name" value="IS30-like_HTH"/>
</dbReference>
<keyword evidence="4" id="KW-0238">DNA-binding</keyword>
<dbReference type="Pfam" id="PF00665">
    <property type="entry name" value="rve"/>
    <property type="match status" value="1"/>
</dbReference>
<accession>A0A0J6XS74</accession>
<keyword evidence="3" id="KW-0815">Transposition</keyword>
<reference evidence="8 9" key="1">
    <citation type="submission" date="2015-06" db="EMBL/GenBank/DDBJ databases">
        <title>Recapitulation of the evolution of biosynthetic gene clusters reveals hidden chemical diversity on bacterial genomes.</title>
        <authorList>
            <person name="Cruz-Morales P."/>
            <person name="Martinez-Guerrero C."/>
            <person name="Morales-Escalante M.A."/>
            <person name="Yanez-Guerra L.A."/>
            <person name="Kopp J.F."/>
            <person name="Feldmann J."/>
            <person name="Ramos-Aboites H.E."/>
            <person name="Barona-Gomez F."/>
        </authorList>
    </citation>
    <scope>NUCLEOTIDE SEQUENCE [LARGE SCALE GENOMIC DNA]</scope>
    <source>
        <strain evidence="8 9">ATCC 31245</strain>
    </source>
</reference>
<dbReference type="InterPro" id="IPR012337">
    <property type="entry name" value="RNaseH-like_sf"/>
</dbReference>
<comment type="similarity">
    <text evidence="2">Belongs to the transposase IS30 family.</text>
</comment>
<gene>
    <name evidence="8" type="ORF">ACS04_14155</name>
</gene>
<feature type="region of interest" description="Disordered" evidence="6">
    <location>
        <begin position="116"/>
        <end position="136"/>
    </location>
</feature>
<sequence length="418" mass="47577">MDFVIRQDRTQRGPRRLVAERAAYFQLMEQGYSTREAARIVGIDLRTGKRWRNGHHSPDRGRKPVPPIYPLPGGAVDQGEPALPTSRYLREDERIHIADRLREKASVRQIAAELGRSPSTVSREIRRNRRPMPRGGFFYQPFQADVRARNRRARPKAGKIGQCSELRDFIQDRLTRRWSPEQICQALRAAFPDRTEMHVVHETIYRALYVQGRGELRRELTRSLRTGRAARRPHRHAYKRLPGPIKNMVMIRERPAEAADRAVPGHWEGDLIIGKNGKSAIGTLVERATRYLMLVHLPAGHTAMATRDALATTVQSLPRHLWRSLTWDQGSEMSAHRSFTVATDIPVFFCDPASPWQRGSNENTNGLLRQYFPKGTDLAAHTPDDLAAVATELNSRPRKTLGWETPAERLAKLLATAS</sequence>
<feature type="domain" description="Integrase catalytic" evidence="7">
    <location>
        <begin position="251"/>
        <end position="414"/>
    </location>
</feature>
<dbReference type="GO" id="GO:0005829">
    <property type="term" value="C:cytosol"/>
    <property type="evidence" value="ECO:0007669"/>
    <property type="project" value="TreeGrafter"/>
</dbReference>
<protein>
    <submittedName>
        <fullName evidence="8">Integrase</fullName>
    </submittedName>
</protein>
<dbReference type="AlphaFoldDB" id="A0A0J6XS74"/>
<dbReference type="EMBL" id="LFML01000053">
    <property type="protein sequence ID" value="KMO97122.1"/>
    <property type="molecule type" value="Genomic_DNA"/>
</dbReference>
<dbReference type="InterPro" id="IPR036397">
    <property type="entry name" value="RNaseH_sf"/>
</dbReference>
<evidence type="ECO:0000256" key="3">
    <source>
        <dbReference type="ARBA" id="ARBA00022578"/>
    </source>
</evidence>
<evidence type="ECO:0000256" key="5">
    <source>
        <dbReference type="ARBA" id="ARBA00023172"/>
    </source>
</evidence>
<dbReference type="GO" id="GO:0006313">
    <property type="term" value="P:DNA transposition"/>
    <property type="evidence" value="ECO:0007669"/>
    <property type="project" value="InterPro"/>
</dbReference>
<dbReference type="InterPro" id="IPR009057">
    <property type="entry name" value="Homeodomain-like_sf"/>
</dbReference>
<dbReference type="PANTHER" id="PTHR10948:SF23">
    <property type="entry name" value="TRANSPOSASE INSI FOR INSERTION SEQUENCE ELEMENT IS30A-RELATED"/>
    <property type="match status" value="1"/>
</dbReference>
<dbReference type="Pfam" id="PF13936">
    <property type="entry name" value="HTH_38"/>
    <property type="match status" value="1"/>
</dbReference>
<dbReference type="GO" id="GO:0003677">
    <property type="term" value="F:DNA binding"/>
    <property type="evidence" value="ECO:0007669"/>
    <property type="project" value="UniProtKB-KW"/>
</dbReference>
<evidence type="ECO:0000313" key="9">
    <source>
        <dbReference type="Proteomes" id="UP000035932"/>
    </source>
</evidence>
<dbReference type="OrthoDB" id="9803231at2"/>
<dbReference type="SUPFAM" id="SSF46689">
    <property type="entry name" value="Homeodomain-like"/>
    <property type="match status" value="1"/>
</dbReference>
<dbReference type="RefSeq" id="WP_048476933.1">
    <property type="nucleotide sequence ID" value="NZ_LFML01000053.1"/>
</dbReference>
<name>A0A0J6XS74_9ACTN</name>
<dbReference type="NCBIfam" id="NF033563">
    <property type="entry name" value="transpos_IS30"/>
    <property type="match status" value="1"/>
</dbReference>
<dbReference type="PROSITE" id="PS01043">
    <property type="entry name" value="TRANSPOSASE_IS30"/>
    <property type="match status" value="1"/>
</dbReference>
<evidence type="ECO:0000259" key="7">
    <source>
        <dbReference type="PROSITE" id="PS50994"/>
    </source>
</evidence>
<comment type="caution">
    <text evidence="8">The sequence shown here is derived from an EMBL/GenBank/DDBJ whole genome shotgun (WGS) entry which is preliminary data.</text>
</comment>
<proteinExistence type="inferred from homology"/>
<keyword evidence="5" id="KW-0233">DNA recombination</keyword>
<comment type="function">
    <text evidence="1">Required for the transposition of the insertion element.</text>
</comment>
<dbReference type="InterPro" id="IPR001598">
    <property type="entry name" value="Transposase_IS30_CS"/>
</dbReference>
<evidence type="ECO:0000256" key="1">
    <source>
        <dbReference type="ARBA" id="ARBA00002190"/>
    </source>
</evidence>
<dbReference type="PATRIC" id="fig|66430.4.peg.5260"/>
<dbReference type="InterPro" id="IPR051917">
    <property type="entry name" value="Transposase-Integrase"/>
</dbReference>